<dbReference type="Proteomes" id="UP001597044">
    <property type="component" value="Unassembled WGS sequence"/>
</dbReference>
<evidence type="ECO:0000313" key="8">
    <source>
        <dbReference type="Proteomes" id="UP001597044"/>
    </source>
</evidence>
<dbReference type="InterPro" id="IPR051909">
    <property type="entry name" value="MFP_Cation_Efflux"/>
</dbReference>
<dbReference type="SUPFAM" id="SSF111369">
    <property type="entry name" value="HlyD-like secretion proteins"/>
    <property type="match status" value="1"/>
</dbReference>
<dbReference type="PANTHER" id="PTHR30097">
    <property type="entry name" value="CATION EFFLUX SYSTEM PROTEIN CUSB"/>
    <property type="match status" value="1"/>
</dbReference>
<dbReference type="RefSeq" id="WP_379068785.1">
    <property type="nucleotide sequence ID" value="NZ_JBHTIT010000001.1"/>
</dbReference>
<dbReference type="InterPro" id="IPR058647">
    <property type="entry name" value="BSH_CzcB-like"/>
</dbReference>
<feature type="domain" description="CusB-like beta-barrel" evidence="4">
    <location>
        <begin position="250"/>
        <end position="323"/>
    </location>
</feature>
<comment type="similarity">
    <text evidence="1">Belongs to the membrane fusion protein (MFP) (TC 8.A.1) family.</text>
</comment>
<dbReference type="InterPro" id="IPR058649">
    <property type="entry name" value="CzcB_C"/>
</dbReference>
<sequence length="402" mass="42731">MKISQNLSLLCVAVTVGAGVMWCVLEYSPLKHQHEMHLGSTKQSMAEEGDGHADSGHVKLSEAQLQASDLAIETAAMADFVTALALPGQLVLSTDREARISSPVSGTVRSAPIQIGSKVQAGDVLATIESAQLSDASARYLSAKERLGLAQSLFTREQALWQKKISAEQDYLAARGALAEARIEAQSALQSLMSLGLSEKNARALKAGSHLARFALRTPISGTLLSKDLTLGEAVGSDKPLFRVADLSVLWIDLAISVNDLSLVRAGQPVWVSNKSGQKTKGQVVFVQPELDSASRSGSVRVQIDNAQGAWRSGEFVDAMIQTDEPKQAISVPVSAIVMIENEPSVFVEGSEGLAPRVVKVGNRSGDRQEIISGLSAGERFVTGNVFVLKADLSKSEAEHAH</sequence>
<gene>
    <name evidence="7" type="ORF">ACFQ0F_02555</name>
</gene>
<reference evidence="8" key="1">
    <citation type="journal article" date="2019" name="Int. J. Syst. Evol. Microbiol.">
        <title>The Global Catalogue of Microorganisms (GCM) 10K type strain sequencing project: providing services to taxonomists for standard genome sequencing and annotation.</title>
        <authorList>
            <consortium name="The Broad Institute Genomics Platform"/>
            <consortium name="The Broad Institute Genome Sequencing Center for Infectious Disease"/>
            <person name="Wu L."/>
            <person name="Ma J."/>
        </authorList>
    </citation>
    <scope>NUCLEOTIDE SEQUENCE [LARGE SCALE GENOMIC DNA]</scope>
    <source>
        <strain evidence="8">CCUG 63419</strain>
    </source>
</reference>
<dbReference type="Pfam" id="PF25893">
    <property type="entry name" value="HH_CzcB"/>
    <property type="match status" value="1"/>
</dbReference>
<dbReference type="NCBIfam" id="TIGR01730">
    <property type="entry name" value="RND_mfp"/>
    <property type="match status" value="1"/>
</dbReference>
<keyword evidence="2" id="KW-0813">Transport</keyword>
<comment type="caution">
    <text evidence="7">The sequence shown here is derived from an EMBL/GenBank/DDBJ whole genome shotgun (WGS) entry which is preliminary data.</text>
</comment>
<evidence type="ECO:0000259" key="5">
    <source>
        <dbReference type="Pfam" id="PF25973"/>
    </source>
</evidence>
<evidence type="ECO:0000259" key="3">
    <source>
        <dbReference type="Pfam" id="PF25893"/>
    </source>
</evidence>
<feature type="domain" description="CzcB-like barrel-sandwich hybrid" evidence="5">
    <location>
        <begin position="97"/>
        <end position="246"/>
    </location>
</feature>
<feature type="domain" description="CzcB-like C-terminal circularly permuted SH3-like" evidence="6">
    <location>
        <begin position="330"/>
        <end position="390"/>
    </location>
</feature>
<evidence type="ECO:0000259" key="6">
    <source>
        <dbReference type="Pfam" id="PF25975"/>
    </source>
</evidence>
<dbReference type="Pfam" id="PF25975">
    <property type="entry name" value="CzcB_C"/>
    <property type="match status" value="1"/>
</dbReference>
<dbReference type="Pfam" id="PF25954">
    <property type="entry name" value="Beta-barrel_RND_2"/>
    <property type="match status" value="1"/>
</dbReference>
<dbReference type="Gene3D" id="2.40.420.20">
    <property type="match status" value="1"/>
</dbReference>
<dbReference type="Gene3D" id="2.40.30.170">
    <property type="match status" value="1"/>
</dbReference>
<evidence type="ECO:0000259" key="4">
    <source>
        <dbReference type="Pfam" id="PF25954"/>
    </source>
</evidence>
<name>A0ABW3HCT0_9GAMM</name>
<dbReference type="InterPro" id="IPR006143">
    <property type="entry name" value="RND_pump_MFP"/>
</dbReference>
<dbReference type="PANTHER" id="PTHR30097:SF4">
    <property type="entry name" value="SLR6042 PROTEIN"/>
    <property type="match status" value="1"/>
</dbReference>
<feature type="domain" description="CzcB-like alpha-helical hairpin" evidence="3">
    <location>
        <begin position="135"/>
        <end position="192"/>
    </location>
</feature>
<organism evidence="7 8">
    <name type="scientific">Paraperlucidibaca wandonensis</name>
    <dbReference type="NCBI Taxonomy" id="1268273"/>
    <lineage>
        <taxon>Bacteria</taxon>
        <taxon>Pseudomonadati</taxon>
        <taxon>Pseudomonadota</taxon>
        <taxon>Gammaproteobacteria</taxon>
        <taxon>Moraxellales</taxon>
        <taxon>Moraxellaceae</taxon>
        <taxon>Paraperlucidibaca</taxon>
    </lineage>
</organism>
<evidence type="ECO:0000256" key="2">
    <source>
        <dbReference type="ARBA" id="ARBA00022448"/>
    </source>
</evidence>
<dbReference type="Gene3D" id="2.40.50.100">
    <property type="match status" value="1"/>
</dbReference>
<dbReference type="InterPro" id="IPR058648">
    <property type="entry name" value="HH_CzcB-like"/>
</dbReference>
<dbReference type="Pfam" id="PF25973">
    <property type="entry name" value="BSH_CzcB"/>
    <property type="match status" value="1"/>
</dbReference>
<evidence type="ECO:0000256" key="1">
    <source>
        <dbReference type="ARBA" id="ARBA00009477"/>
    </source>
</evidence>
<proteinExistence type="inferred from homology"/>
<dbReference type="EMBL" id="JBHTIT010000001">
    <property type="protein sequence ID" value="MFD0949280.1"/>
    <property type="molecule type" value="Genomic_DNA"/>
</dbReference>
<dbReference type="InterPro" id="IPR058792">
    <property type="entry name" value="Beta-barrel_RND_2"/>
</dbReference>
<protein>
    <submittedName>
        <fullName evidence="7">Efflux RND transporter periplasmic adaptor subunit</fullName>
    </submittedName>
</protein>
<accession>A0ABW3HCT0</accession>
<evidence type="ECO:0000313" key="7">
    <source>
        <dbReference type="EMBL" id="MFD0949280.1"/>
    </source>
</evidence>
<keyword evidence="8" id="KW-1185">Reference proteome</keyword>